<evidence type="ECO:0000313" key="5">
    <source>
        <dbReference type="Proteomes" id="UP000181980"/>
    </source>
</evidence>
<dbReference type="InterPro" id="IPR009045">
    <property type="entry name" value="Zn_M74/Hedgehog-like"/>
</dbReference>
<evidence type="ECO:0000256" key="2">
    <source>
        <dbReference type="SAM" id="SignalP"/>
    </source>
</evidence>
<dbReference type="EMBL" id="FNUC01000004">
    <property type="protein sequence ID" value="SEF09800.1"/>
    <property type="molecule type" value="Genomic_DNA"/>
</dbReference>
<dbReference type="PANTHER" id="PTHR34385">
    <property type="entry name" value="D-ALANYL-D-ALANINE CARBOXYPEPTIDASE"/>
    <property type="match status" value="1"/>
</dbReference>
<proteinExistence type="predicted"/>
<dbReference type="GO" id="GO:0004180">
    <property type="term" value="F:carboxypeptidase activity"/>
    <property type="evidence" value="ECO:0007669"/>
    <property type="project" value="UniProtKB-KW"/>
</dbReference>
<gene>
    <name evidence="4" type="ORF">SAMN04488561_3852</name>
</gene>
<feature type="region of interest" description="Disordered" evidence="1">
    <location>
        <begin position="37"/>
        <end position="135"/>
    </location>
</feature>
<dbReference type="Proteomes" id="UP000181980">
    <property type="component" value="Unassembled WGS sequence"/>
</dbReference>
<sequence length="264" mass="26513">MPHARHKRRRPGRLSRLVLPVAGAGAAAGAAVGATAFSSAPPPVAAVSPVSPAPFDIDELRQDAAAGPDRGDNAAPSPLAGSGTPSTPAPSPAVTAAPTPAPTPVPPAPSPTPTPAGFAPIAGCDATVPGDDVGNGELGDEHLCGIGSGQQLRPDAAASFVALDAFYRAETGEGLISCVTDSYRSYEAQVDVADRKPGLAAEPGTSEHGWGLAVDVGCGANSFDGALYGWLDDNAGDFGWENPGWARPGGSTPEPWHWEFTPAS</sequence>
<keyword evidence="4" id="KW-0378">Hydrolase</keyword>
<dbReference type="InterPro" id="IPR052179">
    <property type="entry name" value="DD-CPase-like"/>
</dbReference>
<feature type="chain" id="PRO_5039209678" evidence="2">
    <location>
        <begin position="31"/>
        <end position="264"/>
    </location>
</feature>
<reference evidence="5" key="1">
    <citation type="submission" date="2016-10" db="EMBL/GenBank/DDBJ databases">
        <authorList>
            <person name="Varghese N."/>
            <person name="Submissions S."/>
        </authorList>
    </citation>
    <scope>NUCLEOTIDE SEQUENCE [LARGE SCALE GENOMIC DNA]</scope>
    <source>
        <strain evidence="5">DSM 45237</strain>
    </source>
</reference>
<dbReference type="STRING" id="561176.SAMN04488561_3852"/>
<evidence type="ECO:0000259" key="3">
    <source>
        <dbReference type="Pfam" id="PF02557"/>
    </source>
</evidence>
<accession>A0A1H5P7Y4</accession>
<keyword evidence="5" id="KW-1185">Reference proteome</keyword>
<dbReference type="RefSeq" id="WP_216094015.1">
    <property type="nucleotide sequence ID" value="NZ_FNUC01000004.1"/>
</dbReference>
<feature type="compositionally biased region" description="Low complexity" evidence="1">
    <location>
        <begin position="45"/>
        <end position="54"/>
    </location>
</feature>
<dbReference type="CDD" id="cd14814">
    <property type="entry name" value="Peptidase_M15"/>
    <property type="match status" value="1"/>
</dbReference>
<organism evidence="4 5">
    <name type="scientific">Jiangella alba</name>
    <dbReference type="NCBI Taxonomy" id="561176"/>
    <lineage>
        <taxon>Bacteria</taxon>
        <taxon>Bacillati</taxon>
        <taxon>Actinomycetota</taxon>
        <taxon>Actinomycetes</taxon>
        <taxon>Jiangellales</taxon>
        <taxon>Jiangellaceae</taxon>
        <taxon>Jiangella</taxon>
    </lineage>
</organism>
<feature type="signal peptide" evidence="2">
    <location>
        <begin position="1"/>
        <end position="30"/>
    </location>
</feature>
<dbReference type="Gene3D" id="3.30.1380.10">
    <property type="match status" value="1"/>
</dbReference>
<feature type="compositionally biased region" description="Pro residues" evidence="1">
    <location>
        <begin position="99"/>
        <end position="114"/>
    </location>
</feature>
<feature type="domain" description="D-alanyl-D-alanine carboxypeptidase-like core" evidence="3">
    <location>
        <begin position="152"/>
        <end position="262"/>
    </location>
</feature>
<evidence type="ECO:0000256" key="1">
    <source>
        <dbReference type="SAM" id="MobiDB-lite"/>
    </source>
</evidence>
<dbReference type="PANTHER" id="PTHR34385:SF1">
    <property type="entry name" value="PEPTIDOGLYCAN L-ALANYL-D-GLUTAMATE ENDOPEPTIDASE CWLK"/>
    <property type="match status" value="1"/>
</dbReference>
<keyword evidence="4" id="KW-0645">Protease</keyword>
<evidence type="ECO:0000313" key="4">
    <source>
        <dbReference type="EMBL" id="SEF09800.1"/>
    </source>
</evidence>
<keyword evidence="4" id="KW-0121">Carboxypeptidase</keyword>
<protein>
    <submittedName>
        <fullName evidence="4">LD-carboxypeptidase LdcB, LAS superfamily</fullName>
    </submittedName>
</protein>
<dbReference type="AlphaFoldDB" id="A0A1H5P7Y4"/>
<name>A0A1H5P7Y4_9ACTN</name>
<dbReference type="InterPro" id="IPR003709">
    <property type="entry name" value="VanY-like_core_dom"/>
</dbReference>
<keyword evidence="2" id="KW-0732">Signal</keyword>
<dbReference type="SUPFAM" id="SSF55166">
    <property type="entry name" value="Hedgehog/DD-peptidase"/>
    <property type="match status" value="1"/>
</dbReference>
<dbReference type="Pfam" id="PF02557">
    <property type="entry name" value="VanY"/>
    <property type="match status" value="1"/>
</dbReference>
<dbReference type="GO" id="GO:0006508">
    <property type="term" value="P:proteolysis"/>
    <property type="evidence" value="ECO:0007669"/>
    <property type="project" value="InterPro"/>
</dbReference>